<name>A0A919TIM9_9ACTN</name>
<keyword evidence="2" id="KW-0472">Membrane</keyword>
<gene>
    <name evidence="4" type="ORF">Ato02nite_065320</name>
</gene>
<keyword evidence="2" id="KW-1133">Transmembrane helix</keyword>
<feature type="transmembrane region" description="Helical" evidence="2">
    <location>
        <begin position="69"/>
        <end position="87"/>
    </location>
</feature>
<protein>
    <recommendedName>
        <fullName evidence="3">Lipoyl-binding domain-containing protein</fullName>
    </recommendedName>
</protein>
<evidence type="ECO:0000256" key="1">
    <source>
        <dbReference type="ARBA" id="ARBA00022823"/>
    </source>
</evidence>
<organism evidence="4 5">
    <name type="scientific">Paractinoplanes toevensis</name>
    <dbReference type="NCBI Taxonomy" id="571911"/>
    <lineage>
        <taxon>Bacteria</taxon>
        <taxon>Bacillati</taxon>
        <taxon>Actinomycetota</taxon>
        <taxon>Actinomycetes</taxon>
        <taxon>Micromonosporales</taxon>
        <taxon>Micromonosporaceae</taxon>
        <taxon>Paractinoplanes</taxon>
    </lineage>
</organism>
<dbReference type="Gene3D" id="2.40.50.100">
    <property type="match status" value="1"/>
</dbReference>
<dbReference type="PROSITE" id="PS00189">
    <property type="entry name" value="LIPOYL"/>
    <property type="match status" value="1"/>
</dbReference>
<keyword evidence="2" id="KW-0812">Transmembrane</keyword>
<feature type="domain" description="Lipoyl-binding" evidence="3">
    <location>
        <begin position="111"/>
        <end position="186"/>
    </location>
</feature>
<dbReference type="SUPFAM" id="SSF51230">
    <property type="entry name" value="Single hybrid motif"/>
    <property type="match status" value="1"/>
</dbReference>
<dbReference type="EMBL" id="BOQN01000085">
    <property type="protein sequence ID" value="GIM94739.1"/>
    <property type="molecule type" value="Genomic_DNA"/>
</dbReference>
<dbReference type="AlphaFoldDB" id="A0A919TIM9"/>
<evidence type="ECO:0000313" key="4">
    <source>
        <dbReference type="EMBL" id="GIM94739.1"/>
    </source>
</evidence>
<feature type="transmembrane region" description="Helical" evidence="2">
    <location>
        <begin position="41"/>
        <end position="57"/>
    </location>
</feature>
<evidence type="ECO:0000256" key="2">
    <source>
        <dbReference type="SAM" id="Phobius"/>
    </source>
</evidence>
<dbReference type="InterPro" id="IPR011053">
    <property type="entry name" value="Single_hybrid_motif"/>
</dbReference>
<dbReference type="PROSITE" id="PS50968">
    <property type="entry name" value="BIOTINYL_LIPOYL"/>
    <property type="match status" value="1"/>
</dbReference>
<dbReference type="Pfam" id="PF00364">
    <property type="entry name" value="Biotin_lipoyl"/>
    <property type="match status" value="1"/>
</dbReference>
<dbReference type="InterPro" id="IPR003016">
    <property type="entry name" value="2-oxoA_DH_lipoyl-BS"/>
</dbReference>
<comment type="caution">
    <text evidence="4">The sequence shown here is derived from an EMBL/GenBank/DDBJ whole genome shotgun (WGS) entry which is preliminary data.</text>
</comment>
<reference evidence="4 5" key="1">
    <citation type="submission" date="2021-03" db="EMBL/GenBank/DDBJ databases">
        <title>Whole genome shotgun sequence of Actinoplanes toevensis NBRC 105298.</title>
        <authorList>
            <person name="Komaki H."/>
            <person name="Tamura T."/>
        </authorList>
    </citation>
    <scope>NUCLEOTIDE SEQUENCE [LARGE SCALE GENOMIC DNA]</scope>
    <source>
        <strain evidence="4 5">NBRC 105298</strain>
    </source>
</reference>
<sequence>MMRHLWDVGLPVLMVLIGVGALVSAIRSRDGLGRMSWPSRLLYAFLWLTLAGESLLGEDRSRAERQWKGAVAILLGLAVAVHLWKLYRRRGTVTVPPPVYVPVPFEERDGLVAVRWPALADPPPDATVVRWLKRTGDRVEAGEPLLEVATDKVDTEIPADVSGVLWRIDAAEGMTVPAGAVLAVLEVHPSSPDDLLGG</sequence>
<keyword evidence="1" id="KW-0450">Lipoyl</keyword>
<evidence type="ECO:0000259" key="3">
    <source>
        <dbReference type="PROSITE" id="PS50968"/>
    </source>
</evidence>
<dbReference type="CDD" id="cd06849">
    <property type="entry name" value="lipoyl_domain"/>
    <property type="match status" value="1"/>
</dbReference>
<proteinExistence type="predicted"/>
<dbReference type="InterPro" id="IPR000089">
    <property type="entry name" value="Biotin_lipoyl"/>
</dbReference>
<accession>A0A919TIM9</accession>
<dbReference type="Proteomes" id="UP000677082">
    <property type="component" value="Unassembled WGS sequence"/>
</dbReference>
<keyword evidence="5" id="KW-1185">Reference proteome</keyword>
<evidence type="ECO:0000313" key="5">
    <source>
        <dbReference type="Proteomes" id="UP000677082"/>
    </source>
</evidence>